<dbReference type="Pfam" id="PF14109">
    <property type="entry name" value="GldH_lipo"/>
    <property type="match status" value="1"/>
</dbReference>
<dbReference type="NCBIfam" id="TIGR03511">
    <property type="entry name" value="GldH_lipo"/>
    <property type="match status" value="1"/>
</dbReference>
<feature type="transmembrane region" description="Helical" evidence="1">
    <location>
        <begin position="12"/>
        <end position="31"/>
    </location>
</feature>
<evidence type="ECO:0000313" key="3">
    <source>
        <dbReference type="Proteomes" id="UP000598971"/>
    </source>
</evidence>
<keyword evidence="1" id="KW-0472">Membrane</keyword>
<keyword evidence="1" id="KW-0812">Transmembrane</keyword>
<name>A0A8J8FEN2_9BACT</name>
<accession>A0A8J8FEN2</accession>
<sequence>MYRFNLFTLKQFLYISCIILLATACNTLNVYEQTKAFPTHQWVANDKPSFTFTITDTTQRYNIYAVLRHEDAYHFNNLWMNVSTLAPGDTLKTQQVQLLLGDNTKGWLGSAMDDIIEHRILLTRNPVALKKGKYIFTIQHTMREDPLQYILNAGIRVEKVMP</sequence>
<dbReference type="InterPro" id="IPR020018">
    <property type="entry name" value="Motility-assoc_lipoprot_GldH"/>
</dbReference>
<comment type="caution">
    <text evidence="2">The sequence shown here is derived from an EMBL/GenBank/DDBJ whole genome shotgun (WGS) entry which is preliminary data.</text>
</comment>
<keyword evidence="1" id="KW-1133">Transmembrane helix</keyword>
<dbReference type="Proteomes" id="UP000598971">
    <property type="component" value="Unassembled WGS sequence"/>
</dbReference>
<protein>
    <submittedName>
        <fullName evidence="2">Gliding motility lipoprotein GldH</fullName>
    </submittedName>
</protein>
<organism evidence="2 3">
    <name type="scientific">Limnovirga soli</name>
    <dbReference type="NCBI Taxonomy" id="2656915"/>
    <lineage>
        <taxon>Bacteria</taxon>
        <taxon>Pseudomonadati</taxon>
        <taxon>Bacteroidota</taxon>
        <taxon>Chitinophagia</taxon>
        <taxon>Chitinophagales</taxon>
        <taxon>Chitinophagaceae</taxon>
        <taxon>Limnovirga</taxon>
    </lineage>
</organism>
<evidence type="ECO:0000313" key="2">
    <source>
        <dbReference type="EMBL" id="NNV56082.1"/>
    </source>
</evidence>
<dbReference type="EMBL" id="WHPF01000007">
    <property type="protein sequence ID" value="NNV56082.1"/>
    <property type="molecule type" value="Genomic_DNA"/>
</dbReference>
<dbReference type="AlphaFoldDB" id="A0A8J8FEN2"/>
<dbReference type="PROSITE" id="PS51257">
    <property type="entry name" value="PROKAR_LIPOPROTEIN"/>
    <property type="match status" value="1"/>
</dbReference>
<reference evidence="2" key="1">
    <citation type="submission" date="2019-10" db="EMBL/GenBank/DDBJ databases">
        <title>Draft genome sequence of Panacibacter sp. KCS-6.</title>
        <authorList>
            <person name="Yim K.J."/>
        </authorList>
    </citation>
    <scope>NUCLEOTIDE SEQUENCE</scope>
    <source>
        <strain evidence="2">KCS-6</strain>
    </source>
</reference>
<keyword evidence="2" id="KW-0449">Lipoprotein</keyword>
<proteinExistence type="predicted"/>
<gene>
    <name evidence="2" type="primary">gldH</name>
    <name evidence="2" type="ORF">GD597_11480</name>
</gene>
<evidence type="ECO:0000256" key="1">
    <source>
        <dbReference type="SAM" id="Phobius"/>
    </source>
</evidence>
<keyword evidence="3" id="KW-1185">Reference proteome</keyword>